<dbReference type="InterPro" id="IPR009057">
    <property type="entry name" value="Homeodomain-like_sf"/>
</dbReference>
<evidence type="ECO:0000259" key="4">
    <source>
        <dbReference type="PROSITE" id="PS01124"/>
    </source>
</evidence>
<evidence type="ECO:0000256" key="1">
    <source>
        <dbReference type="ARBA" id="ARBA00023015"/>
    </source>
</evidence>
<dbReference type="RefSeq" id="WP_161837191.1">
    <property type="nucleotide sequence ID" value="NZ_CP048000.1"/>
</dbReference>
<protein>
    <submittedName>
        <fullName evidence="5">Helix-turn-helix domain-containing protein</fullName>
    </submittedName>
</protein>
<dbReference type="GO" id="GO:0003700">
    <property type="term" value="F:DNA-binding transcription factor activity"/>
    <property type="evidence" value="ECO:0007669"/>
    <property type="project" value="InterPro"/>
</dbReference>
<reference evidence="5 6" key="1">
    <citation type="submission" date="2020-01" db="EMBL/GenBank/DDBJ databases">
        <title>Genome analysis of Anaerocolumna sp. CBA3638.</title>
        <authorList>
            <person name="Kim J."/>
            <person name="Roh S.W."/>
        </authorList>
    </citation>
    <scope>NUCLEOTIDE SEQUENCE [LARGE SCALE GENOMIC DNA]</scope>
    <source>
        <strain evidence="5 6">CBA3638</strain>
    </source>
</reference>
<dbReference type="KEGG" id="anr:Ana3638_05860"/>
<sequence length="197" mass="23059">MNLKDRTTEEDKIEKLLNNFFMPIEDIDLLHNYGVHLLSQLIRKLPENSFHKSVYHDLLEKLSVCEDMKAYREILTEQILLLLSDSREKNSIVSQVKSYVEENLSNPDISLKKIAREQIHMNVDYLSRIFAKENGEKFSHYLNRRRIETAKILLLKQDAAIALVADRVGCGNNPRYFSQIFKKYTGTTPSAYMEQFK</sequence>
<dbReference type="GO" id="GO:0043565">
    <property type="term" value="F:sequence-specific DNA binding"/>
    <property type="evidence" value="ECO:0007669"/>
    <property type="project" value="InterPro"/>
</dbReference>
<keyword evidence="6" id="KW-1185">Reference proteome</keyword>
<accession>A0A6P1TL42</accession>
<feature type="domain" description="HTH araC/xylS-type" evidence="4">
    <location>
        <begin position="94"/>
        <end position="195"/>
    </location>
</feature>
<evidence type="ECO:0000313" key="5">
    <source>
        <dbReference type="EMBL" id="QHQ60355.1"/>
    </source>
</evidence>
<evidence type="ECO:0000313" key="6">
    <source>
        <dbReference type="Proteomes" id="UP000464314"/>
    </source>
</evidence>
<dbReference type="Proteomes" id="UP000464314">
    <property type="component" value="Chromosome"/>
</dbReference>
<dbReference type="PANTHER" id="PTHR43280:SF28">
    <property type="entry name" value="HTH-TYPE TRANSCRIPTIONAL ACTIVATOR RHAS"/>
    <property type="match status" value="1"/>
</dbReference>
<dbReference type="Pfam" id="PF12833">
    <property type="entry name" value="HTH_18"/>
    <property type="match status" value="1"/>
</dbReference>
<dbReference type="InterPro" id="IPR018060">
    <property type="entry name" value="HTH_AraC"/>
</dbReference>
<dbReference type="PROSITE" id="PS01124">
    <property type="entry name" value="HTH_ARAC_FAMILY_2"/>
    <property type="match status" value="1"/>
</dbReference>
<dbReference type="Gene3D" id="1.10.10.60">
    <property type="entry name" value="Homeodomain-like"/>
    <property type="match status" value="2"/>
</dbReference>
<keyword evidence="1" id="KW-0805">Transcription regulation</keyword>
<dbReference type="EMBL" id="CP048000">
    <property type="protein sequence ID" value="QHQ60355.1"/>
    <property type="molecule type" value="Genomic_DNA"/>
</dbReference>
<evidence type="ECO:0000256" key="3">
    <source>
        <dbReference type="ARBA" id="ARBA00023163"/>
    </source>
</evidence>
<keyword evidence="3" id="KW-0804">Transcription</keyword>
<evidence type="ECO:0000256" key="2">
    <source>
        <dbReference type="ARBA" id="ARBA00023125"/>
    </source>
</evidence>
<dbReference type="AlphaFoldDB" id="A0A6P1TL42"/>
<gene>
    <name evidence="5" type="ORF">Ana3638_05860</name>
</gene>
<dbReference type="PANTHER" id="PTHR43280">
    <property type="entry name" value="ARAC-FAMILY TRANSCRIPTIONAL REGULATOR"/>
    <property type="match status" value="1"/>
</dbReference>
<dbReference type="SUPFAM" id="SSF46689">
    <property type="entry name" value="Homeodomain-like"/>
    <property type="match status" value="1"/>
</dbReference>
<organism evidence="5 6">
    <name type="scientific">Anaerocolumna sedimenticola</name>
    <dbReference type="NCBI Taxonomy" id="2696063"/>
    <lineage>
        <taxon>Bacteria</taxon>
        <taxon>Bacillati</taxon>
        <taxon>Bacillota</taxon>
        <taxon>Clostridia</taxon>
        <taxon>Lachnospirales</taxon>
        <taxon>Lachnospiraceae</taxon>
        <taxon>Anaerocolumna</taxon>
    </lineage>
</organism>
<proteinExistence type="predicted"/>
<keyword evidence="2" id="KW-0238">DNA-binding</keyword>
<dbReference type="SMART" id="SM00342">
    <property type="entry name" value="HTH_ARAC"/>
    <property type="match status" value="1"/>
</dbReference>
<name>A0A6P1TL42_9FIRM</name>